<dbReference type="InterPro" id="IPR030678">
    <property type="entry name" value="Peptide/Ni-bd"/>
</dbReference>
<feature type="signal peptide" evidence="5">
    <location>
        <begin position="1"/>
        <end position="31"/>
    </location>
</feature>
<evidence type="ECO:0000256" key="5">
    <source>
        <dbReference type="SAM" id="SignalP"/>
    </source>
</evidence>
<dbReference type="PANTHER" id="PTHR30290">
    <property type="entry name" value="PERIPLASMIC BINDING COMPONENT OF ABC TRANSPORTER"/>
    <property type="match status" value="1"/>
</dbReference>
<dbReference type="Pfam" id="PF00496">
    <property type="entry name" value="SBP_bac_5"/>
    <property type="match status" value="1"/>
</dbReference>
<evidence type="ECO:0000256" key="2">
    <source>
        <dbReference type="ARBA" id="ARBA00022448"/>
    </source>
</evidence>
<dbReference type="Proteomes" id="UP001165586">
    <property type="component" value="Unassembled WGS sequence"/>
</dbReference>
<evidence type="ECO:0000313" key="7">
    <source>
        <dbReference type="EMBL" id="MCS5735725.1"/>
    </source>
</evidence>
<comment type="caution">
    <text evidence="7">The sequence shown here is derived from an EMBL/GenBank/DDBJ whole genome shotgun (WGS) entry which is preliminary data.</text>
</comment>
<dbReference type="PROSITE" id="PS51257">
    <property type="entry name" value="PROKAR_LIPOPROTEIN"/>
    <property type="match status" value="1"/>
</dbReference>
<dbReference type="PIRSF" id="PIRSF002741">
    <property type="entry name" value="MppA"/>
    <property type="match status" value="1"/>
</dbReference>
<dbReference type="InterPro" id="IPR000914">
    <property type="entry name" value="SBP_5_dom"/>
</dbReference>
<dbReference type="PANTHER" id="PTHR30290:SF9">
    <property type="entry name" value="OLIGOPEPTIDE-BINDING PROTEIN APPA"/>
    <property type="match status" value="1"/>
</dbReference>
<evidence type="ECO:0000256" key="1">
    <source>
        <dbReference type="ARBA" id="ARBA00005695"/>
    </source>
</evidence>
<evidence type="ECO:0000259" key="6">
    <source>
        <dbReference type="Pfam" id="PF00496"/>
    </source>
</evidence>
<gene>
    <name evidence="7" type="ORF">N1032_18450</name>
</gene>
<keyword evidence="2" id="KW-0813">Transport</keyword>
<feature type="chain" id="PRO_5047529733" evidence="5">
    <location>
        <begin position="32"/>
        <end position="505"/>
    </location>
</feature>
<feature type="region of interest" description="Disordered" evidence="4">
    <location>
        <begin position="27"/>
        <end position="50"/>
    </location>
</feature>
<comment type="similarity">
    <text evidence="1">Belongs to the bacterial solute-binding protein 5 family.</text>
</comment>
<reference evidence="7" key="1">
    <citation type="submission" date="2022-08" db="EMBL/GenBank/DDBJ databases">
        <authorList>
            <person name="Deng Y."/>
            <person name="Han X.-F."/>
            <person name="Zhang Y.-Q."/>
        </authorList>
    </citation>
    <scope>NUCLEOTIDE SEQUENCE</scope>
    <source>
        <strain evidence="7">CPCC 203386</strain>
    </source>
</reference>
<accession>A0ABT2H715</accession>
<feature type="domain" description="Solute-binding protein family 5" evidence="6">
    <location>
        <begin position="75"/>
        <end position="408"/>
    </location>
</feature>
<evidence type="ECO:0000256" key="4">
    <source>
        <dbReference type="SAM" id="MobiDB-lite"/>
    </source>
</evidence>
<dbReference type="RefSeq" id="WP_259540716.1">
    <property type="nucleotide sequence ID" value="NZ_JANLCJ010000008.1"/>
</dbReference>
<dbReference type="InterPro" id="IPR039424">
    <property type="entry name" value="SBP_5"/>
</dbReference>
<dbReference type="Gene3D" id="3.40.190.10">
    <property type="entry name" value="Periplasmic binding protein-like II"/>
    <property type="match status" value="1"/>
</dbReference>
<keyword evidence="3 5" id="KW-0732">Signal</keyword>
<evidence type="ECO:0000313" key="8">
    <source>
        <dbReference type="Proteomes" id="UP001165586"/>
    </source>
</evidence>
<proteinExistence type="inferred from homology"/>
<name>A0ABT2H715_9MICO</name>
<evidence type="ECO:0000256" key="3">
    <source>
        <dbReference type="ARBA" id="ARBA00022729"/>
    </source>
</evidence>
<organism evidence="7 8">
    <name type="scientific">Herbiconiux daphne</name>
    <dbReference type="NCBI Taxonomy" id="2970914"/>
    <lineage>
        <taxon>Bacteria</taxon>
        <taxon>Bacillati</taxon>
        <taxon>Actinomycetota</taxon>
        <taxon>Actinomycetes</taxon>
        <taxon>Micrococcales</taxon>
        <taxon>Microbacteriaceae</taxon>
        <taxon>Herbiconiux</taxon>
    </lineage>
</organism>
<sequence>MKFRNLAPALVAGVVTAIALTGCTAVGSSSAGTTLTIGQTTEPTSYDPSQAQEGHYMQYYQAVYDSLIRRSPDGELEPMLASQWEYNQDNTVLTVDLRDDVTFSDGAAFDADAAKANLDHFRSGTGPQGSTLAHVSAVDVVDDDTITITLSEPDPALLIYLSNAAGLMASPAALGTDEISTTPVGSGPYTLDKSRTVTGSQYTFVKRDDYWDSELQHYDTIVIKPIPDVTARYNALVSGQVDTAVLDAKTADQADAAGLNPAIQQLDWQGILINDRDGAIVPALADVRVRQAINYAIDKEAILVGIQNGRGEVTDQVFNPASTAYDESLEGSYPYDPEKAKALMAEAGYADGFSVDFPTISLFDPALLAVLKEQLAAIGITINVFEVPINDFIPELTSGKYPLTLISLFQPSTWVNVNQVIAPDALFNLLKSENDTVDKLISTIQTGDAATADTAAKELNAYVVDQAWFAPFFRTDQLLYGNDKVKIVPQIEQGSPSIYNYMPVD</sequence>
<dbReference type="EMBL" id="JANLCJ010000008">
    <property type="protein sequence ID" value="MCS5735725.1"/>
    <property type="molecule type" value="Genomic_DNA"/>
</dbReference>
<dbReference type="Gene3D" id="3.10.105.10">
    <property type="entry name" value="Dipeptide-binding Protein, Domain 3"/>
    <property type="match status" value="1"/>
</dbReference>
<dbReference type="SUPFAM" id="SSF53850">
    <property type="entry name" value="Periplasmic binding protein-like II"/>
    <property type="match status" value="1"/>
</dbReference>
<keyword evidence="8" id="KW-1185">Reference proteome</keyword>
<protein>
    <submittedName>
        <fullName evidence="7">ABC transporter substrate-binding protein</fullName>
    </submittedName>
</protein>